<dbReference type="EMBL" id="JAUTDP010000009">
    <property type="protein sequence ID" value="KAK3396365.1"/>
    <property type="molecule type" value="Genomic_DNA"/>
</dbReference>
<reference evidence="3" key="2">
    <citation type="submission" date="2023-07" db="EMBL/GenBank/DDBJ databases">
        <authorList>
            <consortium name="Lawrence Berkeley National Laboratory"/>
            <person name="Haridas S."/>
            <person name="Hensen N."/>
            <person name="Bonometti L."/>
            <person name="Westerberg I."/>
            <person name="Brannstrom I.O."/>
            <person name="Guillou S."/>
            <person name="Cros-Aarteil S."/>
            <person name="Calhoun S."/>
            <person name="Kuo A."/>
            <person name="Mondo S."/>
            <person name="Pangilinan J."/>
            <person name="Riley R."/>
            <person name="LaButti K."/>
            <person name="Andreopoulos B."/>
            <person name="Lipzen A."/>
            <person name="Chen C."/>
            <person name="Yanf M."/>
            <person name="Daum C."/>
            <person name="Ng V."/>
            <person name="Clum A."/>
            <person name="Steindorff A."/>
            <person name="Ohm R."/>
            <person name="Martin F."/>
            <person name="Silar P."/>
            <person name="Natvig D."/>
            <person name="Lalanne C."/>
            <person name="Gautier V."/>
            <person name="Ament-velasquez S.L."/>
            <person name="Kruys A."/>
            <person name="Hutchinson M.I."/>
            <person name="Powell A.J."/>
            <person name="Barry K."/>
            <person name="Miller A.N."/>
            <person name="Grigoriev I.V."/>
            <person name="Debuchy R."/>
            <person name="Gladieux P."/>
            <person name="Thoren M.H."/>
            <person name="Johannesson H."/>
        </authorList>
    </citation>
    <scope>NUCLEOTIDE SEQUENCE</scope>
    <source>
        <strain evidence="3">FGSC 1904</strain>
    </source>
</reference>
<reference evidence="3" key="1">
    <citation type="journal article" date="2023" name="Mol. Phylogenet. Evol.">
        <title>Genome-scale phylogeny and comparative genomics of the fungal order Sordariales.</title>
        <authorList>
            <person name="Hensen N."/>
            <person name="Bonometti L."/>
            <person name="Westerberg I."/>
            <person name="Brannstrom I.O."/>
            <person name="Guillou S."/>
            <person name="Cros-Aarteil S."/>
            <person name="Calhoun S."/>
            <person name="Haridas S."/>
            <person name="Kuo A."/>
            <person name="Mondo S."/>
            <person name="Pangilinan J."/>
            <person name="Riley R."/>
            <person name="LaButti K."/>
            <person name="Andreopoulos B."/>
            <person name="Lipzen A."/>
            <person name="Chen C."/>
            <person name="Yan M."/>
            <person name="Daum C."/>
            <person name="Ng V."/>
            <person name="Clum A."/>
            <person name="Steindorff A."/>
            <person name="Ohm R.A."/>
            <person name="Martin F."/>
            <person name="Silar P."/>
            <person name="Natvig D.O."/>
            <person name="Lalanne C."/>
            <person name="Gautier V."/>
            <person name="Ament-Velasquez S.L."/>
            <person name="Kruys A."/>
            <person name="Hutchinson M.I."/>
            <person name="Powell A.J."/>
            <person name="Barry K."/>
            <person name="Miller A.N."/>
            <person name="Grigoriev I.V."/>
            <person name="Debuchy R."/>
            <person name="Gladieux P."/>
            <person name="Hiltunen Thoren M."/>
            <person name="Johannesson H."/>
        </authorList>
    </citation>
    <scope>NUCLEOTIDE SEQUENCE</scope>
    <source>
        <strain evidence="3">FGSC 1904</strain>
    </source>
</reference>
<feature type="region of interest" description="Disordered" evidence="1">
    <location>
        <begin position="109"/>
        <end position="151"/>
    </location>
</feature>
<sequence length="424" mass="46398">MLVRPPTSPFGGATIGLLSRCSPRSVPVSNIKLKSTAAEPPVNHVNTNHGLGPSQKRWQSQLLRLNPSARIQAQAQTPRSSLNGMSGRRNAALQMRLIGIIRLASTSNSPAAAQKRDGEGEVGVGKGDQSQTQRQGAHSQGQLPSTGNAANGVPQLKAPKLEYPERLLIYNAGKGKVMFIAFLKLTTIFIFVAFGLVLAPTYIINGSPLEGIAVFTCGLTPMLFLAHASRPFVAQIHLTKMPPYARLSSDVLLRFVRSLPPQSASRLEFTTMSLIGKARGSSVAVSELRPVSSAGPAGYKKSWFRSVNFVRVGNSTPSAFPLDSATSASSAAATGTTKTSNRNISKQLQQVQERQEKLRQKYRQGWRMRILNWTRYKKVNEFYVTDVPQKTAEKRGVKEARVWEEIRGLIEKRAVREAEKRGNK</sequence>
<accession>A0AAE0PAN5</accession>
<evidence type="ECO:0000313" key="3">
    <source>
        <dbReference type="EMBL" id="KAK3396365.1"/>
    </source>
</evidence>
<keyword evidence="2" id="KW-0812">Transmembrane</keyword>
<comment type="caution">
    <text evidence="3">The sequence shown here is derived from an EMBL/GenBank/DDBJ whole genome shotgun (WGS) entry which is preliminary data.</text>
</comment>
<name>A0AAE0PAN5_SORBR</name>
<evidence type="ECO:0000313" key="4">
    <source>
        <dbReference type="Proteomes" id="UP001281003"/>
    </source>
</evidence>
<protein>
    <submittedName>
        <fullName evidence="3">Uncharacterized protein</fullName>
    </submittedName>
</protein>
<feature type="transmembrane region" description="Helical" evidence="2">
    <location>
        <begin position="211"/>
        <end position="233"/>
    </location>
</feature>
<keyword evidence="2" id="KW-0472">Membrane</keyword>
<dbReference type="AlphaFoldDB" id="A0AAE0PAN5"/>
<feature type="compositionally biased region" description="Polar residues" evidence="1">
    <location>
        <begin position="129"/>
        <end position="149"/>
    </location>
</feature>
<organism evidence="3 4">
    <name type="scientific">Sordaria brevicollis</name>
    <dbReference type="NCBI Taxonomy" id="83679"/>
    <lineage>
        <taxon>Eukaryota</taxon>
        <taxon>Fungi</taxon>
        <taxon>Dikarya</taxon>
        <taxon>Ascomycota</taxon>
        <taxon>Pezizomycotina</taxon>
        <taxon>Sordariomycetes</taxon>
        <taxon>Sordariomycetidae</taxon>
        <taxon>Sordariales</taxon>
        <taxon>Sordariaceae</taxon>
        <taxon>Sordaria</taxon>
    </lineage>
</organism>
<evidence type="ECO:0000256" key="1">
    <source>
        <dbReference type="SAM" id="MobiDB-lite"/>
    </source>
</evidence>
<feature type="compositionally biased region" description="Low complexity" evidence="1">
    <location>
        <begin position="324"/>
        <end position="340"/>
    </location>
</feature>
<gene>
    <name evidence="3" type="ORF">B0T20DRAFT_442156</name>
</gene>
<evidence type="ECO:0000256" key="2">
    <source>
        <dbReference type="SAM" id="Phobius"/>
    </source>
</evidence>
<dbReference type="Proteomes" id="UP001281003">
    <property type="component" value="Unassembled WGS sequence"/>
</dbReference>
<keyword evidence="4" id="KW-1185">Reference proteome</keyword>
<feature type="transmembrane region" description="Helical" evidence="2">
    <location>
        <begin position="177"/>
        <end position="199"/>
    </location>
</feature>
<keyword evidence="2" id="KW-1133">Transmembrane helix</keyword>
<feature type="region of interest" description="Disordered" evidence="1">
    <location>
        <begin position="321"/>
        <end position="344"/>
    </location>
</feature>
<proteinExistence type="predicted"/>